<keyword evidence="10" id="KW-1185">Reference proteome</keyword>
<keyword evidence="6 7" id="KW-0472">Membrane</keyword>
<evidence type="ECO:0000256" key="7">
    <source>
        <dbReference type="RuleBase" id="RU363032"/>
    </source>
</evidence>
<feature type="transmembrane region" description="Helical" evidence="7">
    <location>
        <begin position="235"/>
        <end position="257"/>
    </location>
</feature>
<dbReference type="AlphaFoldDB" id="A0A926ENF5"/>
<dbReference type="Proteomes" id="UP000623678">
    <property type="component" value="Unassembled WGS sequence"/>
</dbReference>
<feature type="transmembrane region" description="Helical" evidence="7">
    <location>
        <begin position="146"/>
        <end position="167"/>
    </location>
</feature>
<reference evidence="9" key="1">
    <citation type="submission" date="2020-08" db="EMBL/GenBank/DDBJ databases">
        <title>Genome public.</title>
        <authorList>
            <person name="Liu C."/>
            <person name="Sun Q."/>
        </authorList>
    </citation>
    <scope>NUCLEOTIDE SEQUENCE</scope>
    <source>
        <strain evidence="9">NSJ-64</strain>
    </source>
</reference>
<dbReference type="CDD" id="cd06261">
    <property type="entry name" value="TM_PBP2"/>
    <property type="match status" value="1"/>
</dbReference>
<dbReference type="PANTHER" id="PTHR30193">
    <property type="entry name" value="ABC TRANSPORTER PERMEASE PROTEIN"/>
    <property type="match status" value="1"/>
</dbReference>
<comment type="similarity">
    <text evidence="7">Belongs to the binding-protein-dependent transport system permease family.</text>
</comment>
<evidence type="ECO:0000256" key="1">
    <source>
        <dbReference type="ARBA" id="ARBA00004651"/>
    </source>
</evidence>
<evidence type="ECO:0000256" key="4">
    <source>
        <dbReference type="ARBA" id="ARBA00022692"/>
    </source>
</evidence>
<accession>A0A926ENF5</accession>
<keyword evidence="3" id="KW-1003">Cell membrane</keyword>
<feature type="transmembrane region" description="Helical" evidence="7">
    <location>
        <begin position="278"/>
        <end position="306"/>
    </location>
</feature>
<feature type="transmembrane region" description="Helical" evidence="7">
    <location>
        <begin position="179"/>
        <end position="201"/>
    </location>
</feature>
<feature type="transmembrane region" description="Helical" evidence="7">
    <location>
        <begin position="20"/>
        <end position="39"/>
    </location>
</feature>
<evidence type="ECO:0000313" key="9">
    <source>
        <dbReference type="EMBL" id="MBC8585821.1"/>
    </source>
</evidence>
<keyword evidence="2 7" id="KW-0813">Transport</keyword>
<dbReference type="GO" id="GO:0005886">
    <property type="term" value="C:plasma membrane"/>
    <property type="evidence" value="ECO:0007669"/>
    <property type="project" value="UniProtKB-SubCell"/>
</dbReference>
<dbReference type="InterPro" id="IPR051393">
    <property type="entry name" value="ABC_transporter_permease"/>
</dbReference>
<protein>
    <submittedName>
        <fullName evidence="9">Sugar ABC transporter permease</fullName>
    </submittedName>
</protein>
<dbReference type="GO" id="GO:0055085">
    <property type="term" value="P:transmembrane transport"/>
    <property type="evidence" value="ECO:0007669"/>
    <property type="project" value="InterPro"/>
</dbReference>
<feature type="transmembrane region" description="Helical" evidence="7">
    <location>
        <begin position="337"/>
        <end position="358"/>
    </location>
</feature>
<proteinExistence type="inferred from homology"/>
<evidence type="ECO:0000256" key="2">
    <source>
        <dbReference type="ARBA" id="ARBA00022448"/>
    </source>
</evidence>
<dbReference type="InterPro" id="IPR000515">
    <property type="entry name" value="MetI-like"/>
</dbReference>
<dbReference type="Pfam" id="PF00528">
    <property type="entry name" value="BPD_transp_1"/>
    <property type="match status" value="1"/>
</dbReference>
<organism evidence="9 10">
    <name type="scientific">Youxingia wuxianensis</name>
    <dbReference type="NCBI Taxonomy" id="2763678"/>
    <lineage>
        <taxon>Bacteria</taxon>
        <taxon>Bacillati</taxon>
        <taxon>Bacillota</taxon>
        <taxon>Clostridia</taxon>
        <taxon>Eubacteriales</taxon>
        <taxon>Oscillospiraceae</taxon>
        <taxon>Youxingia</taxon>
    </lineage>
</organism>
<dbReference type="EMBL" id="JACRTD010000006">
    <property type="protein sequence ID" value="MBC8585821.1"/>
    <property type="molecule type" value="Genomic_DNA"/>
</dbReference>
<feature type="transmembrane region" description="Helical" evidence="7">
    <location>
        <begin position="87"/>
        <end position="108"/>
    </location>
</feature>
<dbReference type="PANTHER" id="PTHR30193:SF18">
    <property type="entry name" value="OSMOPROTECTIVE COMPOUNDS UPTAKE PERMEASE PROTEIN GGTC"/>
    <property type="match status" value="1"/>
</dbReference>
<name>A0A926ENF5_9FIRM</name>
<gene>
    <name evidence="9" type="ORF">H8705_09510</name>
</gene>
<comment type="caution">
    <text evidence="9">The sequence shown here is derived from an EMBL/GenBank/DDBJ whole genome shotgun (WGS) entry which is preliminary data.</text>
</comment>
<keyword evidence="4 7" id="KW-0812">Transmembrane</keyword>
<comment type="subcellular location">
    <subcellularLocation>
        <location evidence="1 7">Cell membrane</location>
        <topology evidence="1 7">Multi-pass membrane protein</topology>
    </subcellularLocation>
</comment>
<evidence type="ECO:0000259" key="8">
    <source>
        <dbReference type="PROSITE" id="PS50928"/>
    </source>
</evidence>
<dbReference type="Gene3D" id="1.10.3720.10">
    <property type="entry name" value="MetI-like"/>
    <property type="match status" value="1"/>
</dbReference>
<feature type="domain" description="ABC transmembrane type-1" evidence="8">
    <location>
        <begin position="142"/>
        <end position="359"/>
    </location>
</feature>
<evidence type="ECO:0000313" key="10">
    <source>
        <dbReference type="Proteomes" id="UP000623678"/>
    </source>
</evidence>
<evidence type="ECO:0000256" key="5">
    <source>
        <dbReference type="ARBA" id="ARBA00022989"/>
    </source>
</evidence>
<keyword evidence="5 7" id="KW-1133">Transmembrane helix</keyword>
<sequence>MCERRFLLKTVNQKKSSANLVLLSSIILVMDVGLLWAIIKFLCNLKVHSVLYAIIGVLLVVLSVGFIFCSINWVVEQYPDKYKNLIQPFLYIGIAVLLLTMMLLLPAIETLYYSFFNASSSKFVGFSNYLAIFSDSQLIIALRNSALWVLFAATSCVALGLVIATLADRCSYEKLVKTIIFMPTAISYVAAGVIWKFVYFYQPGDQQIGLLNAIVVKFGGEPQAWTTMLPFWNNFFLMLIFVWMQTGYSMVLLSAAVKNIPSEIMEAARVDGAGEIRIFFDIIIPYIAKDIITVTTTIVVFCLKVFDIIQVMTGGQYGTDVVATNFYRQIFMQQNAGYGNTIAIVLLIIVTPVIFINLKNFRKQQGGALL</sequence>
<dbReference type="InterPro" id="IPR035906">
    <property type="entry name" value="MetI-like_sf"/>
</dbReference>
<dbReference type="SUPFAM" id="SSF161098">
    <property type="entry name" value="MetI-like"/>
    <property type="match status" value="1"/>
</dbReference>
<feature type="transmembrane region" description="Helical" evidence="7">
    <location>
        <begin position="51"/>
        <end position="75"/>
    </location>
</feature>
<evidence type="ECO:0000256" key="3">
    <source>
        <dbReference type="ARBA" id="ARBA00022475"/>
    </source>
</evidence>
<dbReference type="PROSITE" id="PS50928">
    <property type="entry name" value="ABC_TM1"/>
    <property type="match status" value="1"/>
</dbReference>
<evidence type="ECO:0000256" key="6">
    <source>
        <dbReference type="ARBA" id="ARBA00023136"/>
    </source>
</evidence>